<dbReference type="InterPro" id="IPR050090">
    <property type="entry name" value="Tyrosine_recombinase_XerCD"/>
</dbReference>
<dbReference type="GO" id="GO:0015074">
    <property type="term" value="P:DNA integration"/>
    <property type="evidence" value="ECO:0007669"/>
    <property type="project" value="InterPro"/>
</dbReference>
<feature type="domain" description="Tyr recombinase" evidence="4">
    <location>
        <begin position="205"/>
        <end position="310"/>
    </location>
</feature>
<keyword evidence="2" id="KW-0238">DNA-binding</keyword>
<accession>A0A0C1CCR0</accession>
<proteinExistence type="inferred from homology"/>
<dbReference type="Gene3D" id="1.10.443.10">
    <property type="entry name" value="Intergrase catalytic core"/>
    <property type="match status" value="1"/>
</dbReference>
<evidence type="ECO:0000256" key="3">
    <source>
        <dbReference type="ARBA" id="ARBA00023172"/>
    </source>
</evidence>
<comment type="similarity">
    <text evidence="1">Belongs to the 'phage' integrase family.</text>
</comment>
<evidence type="ECO:0000313" key="6">
    <source>
        <dbReference type="Proteomes" id="UP000031307"/>
    </source>
</evidence>
<dbReference type="Gene3D" id="1.10.150.130">
    <property type="match status" value="1"/>
</dbReference>
<organism evidence="5 6">
    <name type="scientific">Parachlamydia acanthamoebae</name>
    <dbReference type="NCBI Taxonomy" id="83552"/>
    <lineage>
        <taxon>Bacteria</taxon>
        <taxon>Pseudomonadati</taxon>
        <taxon>Chlamydiota</taxon>
        <taxon>Chlamydiia</taxon>
        <taxon>Parachlamydiales</taxon>
        <taxon>Parachlamydiaceae</taxon>
        <taxon>Parachlamydia</taxon>
    </lineage>
</organism>
<dbReference type="AlphaFoldDB" id="A0A0C1CCR0"/>
<dbReference type="EMBL" id="JSAM01000010">
    <property type="protein sequence ID" value="KIA78650.1"/>
    <property type="molecule type" value="Genomic_DNA"/>
</dbReference>
<dbReference type="PATRIC" id="fig|83552.4.peg.80"/>
<keyword evidence="3" id="KW-0233">DNA recombination</keyword>
<dbReference type="GO" id="GO:0006310">
    <property type="term" value="P:DNA recombination"/>
    <property type="evidence" value="ECO:0007669"/>
    <property type="project" value="UniProtKB-KW"/>
</dbReference>
<dbReference type="Pfam" id="PF00589">
    <property type="entry name" value="Phage_integrase"/>
    <property type="match status" value="1"/>
</dbReference>
<dbReference type="CDD" id="cd00796">
    <property type="entry name" value="INT_Rci_Hp1_C"/>
    <property type="match status" value="1"/>
</dbReference>
<dbReference type="PROSITE" id="PS51898">
    <property type="entry name" value="TYR_RECOMBINASE"/>
    <property type="match status" value="1"/>
</dbReference>
<dbReference type="PANTHER" id="PTHR30349:SF64">
    <property type="entry name" value="PROPHAGE INTEGRASE INTD-RELATED"/>
    <property type="match status" value="1"/>
</dbReference>
<dbReference type="InterPro" id="IPR013762">
    <property type="entry name" value="Integrase-like_cat_sf"/>
</dbReference>
<dbReference type="InterPro" id="IPR010998">
    <property type="entry name" value="Integrase_recombinase_N"/>
</dbReference>
<comment type="caution">
    <text evidence="5">The sequence shown here is derived from an EMBL/GenBank/DDBJ whole genome shotgun (WGS) entry which is preliminary data.</text>
</comment>
<dbReference type="InterPro" id="IPR011010">
    <property type="entry name" value="DNA_brk_join_enz"/>
</dbReference>
<protein>
    <recommendedName>
        <fullName evidence="4">Tyr recombinase domain-containing protein</fullName>
    </recommendedName>
</protein>
<gene>
    <name evidence="5" type="ORF">DB43_DP00070</name>
</gene>
<evidence type="ECO:0000256" key="1">
    <source>
        <dbReference type="ARBA" id="ARBA00008857"/>
    </source>
</evidence>
<evidence type="ECO:0000313" key="5">
    <source>
        <dbReference type="EMBL" id="KIA78650.1"/>
    </source>
</evidence>
<evidence type="ECO:0000256" key="2">
    <source>
        <dbReference type="ARBA" id="ARBA00023125"/>
    </source>
</evidence>
<dbReference type="Proteomes" id="UP000031307">
    <property type="component" value="Unassembled WGS sequence"/>
</dbReference>
<evidence type="ECO:0000259" key="4">
    <source>
        <dbReference type="PROSITE" id="PS51898"/>
    </source>
</evidence>
<dbReference type="PANTHER" id="PTHR30349">
    <property type="entry name" value="PHAGE INTEGRASE-RELATED"/>
    <property type="match status" value="1"/>
</dbReference>
<reference evidence="5 6" key="1">
    <citation type="journal article" date="2014" name="Mol. Biol. Evol.">
        <title>Massive expansion of Ubiquitination-related gene families within the Chlamydiae.</title>
        <authorList>
            <person name="Domman D."/>
            <person name="Collingro A."/>
            <person name="Lagkouvardos I."/>
            <person name="Gehre L."/>
            <person name="Weinmaier T."/>
            <person name="Rattei T."/>
            <person name="Subtil A."/>
            <person name="Horn M."/>
        </authorList>
    </citation>
    <scope>NUCLEOTIDE SEQUENCE [LARGE SCALE GENOMIC DNA]</scope>
    <source>
        <strain evidence="5 6">OEW1</strain>
    </source>
</reference>
<dbReference type="SUPFAM" id="SSF56349">
    <property type="entry name" value="DNA breaking-rejoining enzymes"/>
    <property type="match status" value="1"/>
</dbReference>
<dbReference type="GO" id="GO:0003677">
    <property type="term" value="F:DNA binding"/>
    <property type="evidence" value="ECO:0007669"/>
    <property type="project" value="UniProtKB-KW"/>
</dbReference>
<dbReference type="InterPro" id="IPR002104">
    <property type="entry name" value="Integrase_catalytic"/>
</dbReference>
<name>A0A0C1CCR0_9BACT</name>
<sequence length="310" mass="35966">MQMLHNLLTIGAKRCGSTGPLRKSIGGFSMAYIEERILPAEAGKKPKKVYRARIRIKGKPEVSDTFNSKSKAIAWAKKMEDSIREGRLLPRKEDLERTFGNLIERYIENELPKKPKSLAKQKMQLLWWKSHLGSYFLNHITPALIIEVRDKLFHGLSRRGKPRSTSTANRYLAALTHVYTIAVKEWGWCSENIALKIRRSKEGKARDRFLEKEEISRLLSACKKSKSPYLYPIVLIALTTCARKGEILSLKWRDIQFDRRKMTFRDTKNGETRSVALSDVVIDCLRKEQSKRIVTSEYVFPFIMRSNVFW</sequence>